<organism evidence="2 3">
    <name type="scientific">Apolygus lucorum</name>
    <name type="common">Small green plant bug</name>
    <name type="synonym">Lygocoris lucorum</name>
    <dbReference type="NCBI Taxonomy" id="248454"/>
    <lineage>
        <taxon>Eukaryota</taxon>
        <taxon>Metazoa</taxon>
        <taxon>Ecdysozoa</taxon>
        <taxon>Arthropoda</taxon>
        <taxon>Hexapoda</taxon>
        <taxon>Insecta</taxon>
        <taxon>Pterygota</taxon>
        <taxon>Neoptera</taxon>
        <taxon>Paraneoptera</taxon>
        <taxon>Hemiptera</taxon>
        <taxon>Heteroptera</taxon>
        <taxon>Panheteroptera</taxon>
        <taxon>Cimicomorpha</taxon>
        <taxon>Miridae</taxon>
        <taxon>Mirini</taxon>
        <taxon>Apolygus</taxon>
    </lineage>
</organism>
<evidence type="ECO:0000313" key="2">
    <source>
        <dbReference type="EMBL" id="KAF6210521.1"/>
    </source>
</evidence>
<evidence type="ECO:0000256" key="1">
    <source>
        <dbReference type="SAM" id="MobiDB-lite"/>
    </source>
</evidence>
<dbReference type="InterPro" id="IPR013783">
    <property type="entry name" value="Ig-like_fold"/>
</dbReference>
<evidence type="ECO:0000313" key="3">
    <source>
        <dbReference type="Proteomes" id="UP000466442"/>
    </source>
</evidence>
<comment type="caution">
    <text evidence="2">The sequence shown here is derived from an EMBL/GenBank/DDBJ whole genome shotgun (WGS) entry which is preliminary data.</text>
</comment>
<sequence>MEPIIRLELSYGCCRERETEAPDGGDDGVAVARGGSSGSTRAFRDAAKSTGVAPQPYFDDVSPRNVTAVVGQSAVLLCRVKHVGDRTVSESRLV</sequence>
<feature type="region of interest" description="Disordered" evidence="1">
    <location>
        <begin position="18"/>
        <end position="46"/>
    </location>
</feature>
<accession>A0A8S9XQD4</accession>
<reference evidence="2" key="1">
    <citation type="journal article" date="2021" name="Mol. Ecol. Resour.">
        <title>Apolygus lucorum genome provides insights into omnivorousness and mesophyll feeding.</title>
        <authorList>
            <person name="Liu Y."/>
            <person name="Liu H."/>
            <person name="Wang H."/>
            <person name="Huang T."/>
            <person name="Liu B."/>
            <person name="Yang B."/>
            <person name="Yin L."/>
            <person name="Li B."/>
            <person name="Zhang Y."/>
            <person name="Zhang S."/>
            <person name="Jiang F."/>
            <person name="Zhang X."/>
            <person name="Ren Y."/>
            <person name="Wang B."/>
            <person name="Wang S."/>
            <person name="Lu Y."/>
            <person name="Wu K."/>
            <person name="Fan W."/>
            <person name="Wang G."/>
        </authorList>
    </citation>
    <scope>NUCLEOTIDE SEQUENCE</scope>
    <source>
        <strain evidence="2">12Hb</strain>
    </source>
</reference>
<name>A0A8S9XQD4_APOLU</name>
<keyword evidence="3" id="KW-1185">Reference proteome</keyword>
<dbReference type="OrthoDB" id="6628667at2759"/>
<proteinExistence type="predicted"/>
<gene>
    <name evidence="2" type="ORF">GE061_013627</name>
</gene>
<dbReference type="Proteomes" id="UP000466442">
    <property type="component" value="Linkage Group LG5"/>
</dbReference>
<dbReference type="AlphaFoldDB" id="A0A8S9XQD4"/>
<dbReference type="Gene3D" id="2.60.40.10">
    <property type="entry name" value="Immunoglobulins"/>
    <property type="match status" value="1"/>
</dbReference>
<evidence type="ECO:0008006" key="4">
    <source>
        <dbReference type="Google" id="ProtNLM"/>
    </source>
</evidence>
<dbReference type="EMBL" id="WIXP02000005">
    <property type="protein sequence ID" value="KAF6210521.1"/>
    <property type="molecule type" value="Genomic_DNA"/>
</dbReference>
<protein>
    <recommendedName>
        <fullName evidence="4">Ig-like domain-containing protein</fullName>
    </recommendedName>
</protein>